<evidence type="ECO:0000256" key="1">
    <source>
        <dbReference type="ARBA" id="ARBA00006738"/>
    </source>
</evidence>
<sequence>MYHNKHIGHQGEVLAAAYLQQHGYTILAKNWRYRFWEVDLIAAKAKLLHFVEVKTRTNTRFGYPEESITPAKMECMKKAAEQYQLLHPQWIYLQFDVLSINLSPQGEVVEYFFIEDVYF</sequence>
<comment type="similarity">
    <text evidence="1 2">Belongs to the UPF0102 family.</text>
</comment>
<evidence type="ECO:0000256" key="2">
    <source>
        <dbReference type="HAMAP-Rule" id="MF_00048"/>
    </source>
</evidence>
<evidence type="ECO:0000313" key="4">
    <source>
        <dbReference type="Proteomes" id="UP000261284"/>
    </source>
</evidence>
<dbReference type="Pfam" id="PF02021">
    <property type="entry name" value="UPF0102"/>
    <property type="match status" value="1"/>
</dbReference>
<evidence type="ECO:0000313" key="3">
    <source>
        <dbReference type="EMBL" id="RFM28610.1"/>
    </source>
</evidence>
<dbReference type="HAMAP" id="MF_00048">
    <property type="entry name" value="UPF0102"/>
    <property type="match status" value="1"/>
</dbReference>
<accession>A0A3E1NKZ9</accession>
<dbReference type="RefSeq" id="WP_116846600.1">
    <property type="nucleotide sequence ID" value="NZ_QTJU01000002.1"/>
</dbReference>
<gene>
    <name evidence="3" type="ORF">DXN05_07380</name>
</gene>
<dbReference type="Proteomes" id="UP000261284">
    <property type="component" value="Unassembled WGS sequence"/>
</dbReference>
<protein>
    <recommendedName>
        <fullName evidence="2">UPF0102 protein DXN05_07380</fullName>
    </recommendedName>
</protein>
<organism evidence="3 4">
    <name type="scientific">Deminuibacter soli</name>
    <dbReference type="NCBI Taxonomy" id="2291815"/>
    <lineage>
        <taxon>Bacteria</taxon>
        <taxon>Pseudomonadati</taxon>
        <taxon>Bacteroidota</taxon>
        <taxon>Chitinophagia</taxon>
        <taxon>Chitinophagales</taxon>
        <taxon>Chitinophagaceae</taxon>
        <taxon>Deminuibacter</taxon>
    </lineage>
</organism>
<dbReference type="AlphaFoldDB" id="A0A3E1NKZ9"/>
<dbReference type="PANTHER" id="PTHR34039">
    <property type="entry name" value="UPF0102 PROTEIN YRAN"/>
    <property type="match status" value="1"/>
</dbReference>
<keyword evidence="4" id="KW-1185">Reference proteome</keyword>
<dbReference type="CDD" id="cd20736">
    <property type="entry name" value="PoNe_Nuclease"/>
    <property type="match status" value="1"/>
</dbReference>
<name>A0A3E1NKZ9_9BACT</name>
<comment type="caution">
    <text evidence="3">The sequence shown here is derived from an EMBL/GenBank/DDBJ whole genome shotgun (WGS) entry which is preliminary data.</text>
</comment>
<dbReference type="InterPro" id="IPR011856">
    <property type="entry name" value="tRNA_endonuc-like_dom_sf"/>
</dbReference>
<dbReference type="PANTHER" id="PTHR34039:SF1">
    <property type="entry name" value="UPF0102 PROTEIN YRAN"/>
    <property type="match status" value="1"/>
</dbReference>
<dbReference type="GO" id="GO:0003676">
    <property type="term" value="F:nucleic acid binding"/>
    <property type="evidence" value="ECO:0007669"/>
    <property type="project" value="InterPro"/>
</dbReference>
<dbReference type="OrthoDB" id="9802516at2"/>
<reference evidence="3 4" key="1">
    <citation type="submission" date="2018-08" db="EMBL/GenBank/DDBJ databases">
        <title>Chitinophagaceae sp. K23C18032701, a novel bacterium isolated from forest soil.</title>
        <authorList>
            <person name="Wang C."/>
        </authorList>
    </citation>
    <scope>NUCLEOTIDE SEQUENCE [LARGE SCALE GENOMIC DNA]</scope>
    <source>
        <strain evidence="3 4">K23C18032701</strain>
    </source>
</reference>
<dbReference type="InterPro" id="IPR011335">
    <property type="entry name" value="Restrct_endonuc-II-like"/>
</dbReference>
<proteinExistence type="inferred from homology"/>
<dbReference type="EMBL" id="QTJU01000002">
    <property type="protein sequence ID" value="RFM28610.1"/>
    <property type="molecule type" value="Genomic_DNA"/>
</dbReference>
<dbReference type="Gene3D" id="3.40.1350.10">
    <property type="match status" value="1"/>
</dbReference>
<dbReference type="InterPro" id="IPR003509">
    <property type="entry name" value="UPF0102_YraN-like"/>
</dbReference>
<dbReference type="SUPFAM" id="SSF52980">
    <property type="entry name" value="Restriction endonuclease-like"/>
    <property type="match status" value="1"/>
</dbReference>